<dbReference type="EMBL" id="UINC01060976">
    <property type="protein sequence ID" value="SVB86060.1"/>
    <property type="molecule type" value="Genomic_DNA"/>
</dbReference>
<sequence length="32" mass="3403">MTDRDLERLAIAVVRGLAMDGPHAARSGHQGT</sequence>
<accession>A0A382HFI1</accession>
<feature type="non-terminal residue" evidence="1">
    <location>
        <position position="32"/>
    </location>
</feature>
<reference evidence="1" key="1">
    <citation type="submission" date="2018-05" db="EMBL/GenBank/DDBJ databases">
        <authorList>
            <person name="Lanie J.A."/>
            <person name="Ng W.-L."/>
            <person name="Kazmierczak K.M."/>
            <person name="Andrzejewski T.M."/>
            <person name="Davidsen T.M."/>
            <person name="Wayne K.J."/>
            <person name="Tettelin H."/>
            <person name="Glass J.I."/>
            <person name="Rusch D."/>
            <person name="Podicherti R."/>
            <person name="Tsui H.-C.T."/>
            <person name="Winkler M.E."/>
        </authorList>
    </citation>
    <scope>NUCLEOTIDE SEQUENCE</scope>
</reference>
<organism evidence="1">
    <name type="scientific">marine metagenome</name>
    <dbReference type="NCBI Taxonomy" id="408172"/>
    <lineage>
        <taxon>unclassified sequences</taxon>
        <taxon>metagenomes</taxon>
        <taxon>ecological metagenomes</taxon>
    </lineage>
</organism>
<protein>
    <recommendedName>
        <fullName evidence="2">Transketolase signature 1 domain-containing protein</fullName>
    </recommendedName>
</protein>
<gene>
    <name evidence="1" type="ORF">METZ01_LOCUS238914</name>
</gene>
<dbReference type="AlphaFoldDB" id="A0A382HFI1"/>
<evidence type="ECO:0000313" key="1">
    <source>
        <dbReference type="EMBL" id="SVB86060.1"/>
    </source>
</evidence>
<name>A0A382HFI1_9ZZZZ</name>
<proteinExistence type="predicted"/>
<evidence type="ECO:0008006" key="2">
    <source>
        <dbReference type="Google" id="ProtNLM"/>
    </source>
</evidence>